<protein>
    <submittedName>
        <fullName evidence="4">NADPH-dependent oxidoreductase</fullName>
    </submittedName>
</protein>
<dbReference type="Proteomes" id="UP000267535">
    <property type="component" value="Unassembled WGS sequence"/>
</dbReference>
<evidence type="ECO:0000313" key="5">
    <source>
        <dbReference type="Proteomes" id="UP000267535"/>
    </source>
</evidence>
<name>A0A3P1SZ47_9GAMM</name>
<dbReference type="EMBL" id="RQXV01000001">
    <property type="protein sequence ID" value="RRD01393.1"/>
    <property type="molecule type" value="Genomic_DNA"/>
</dbReference>
<dbReference type="RefSeq" id="WP_124924466.1">
    <property type="nucleotide sequence ID" value="NZ_BMOH01000001.1"/>
</dbReference>
<dbReference type="Gene3D" id="3.40.50.360">
    <property type="match status" value="1"/>
</dbReference>
<keyword evidence="5" id="KW-1185">Reference proteome</keyword>
<organism evidence="4 5">
    <name type="scientific">Amphritea balenae</name>
    <dbReference type="NCBI Taxonomy" id="452629"/>
    <lineage>
        <taxon>Bacteria</taxon>
        <taxon>Pseudomonadati</taxon>
        <taxon>Pseudomonadota</taxon>
        <taxon>Gammaproteobacteria</taxon>
        <taxon>Oceanospirillales</taxon>
        <taxon>Oceanospirillaceae</taxon>
        <taxon>Amphritea</taxon>
    </lineage>
</organism>
<comment type="caution">
    <text evidence="4">The sequence shown here is derived from an EMBL/GenBank/DDBJ whole genome shotgun (WGS) entry which is preliminary data.</text>
</comment>
<dbReference type="GO" id="GO:0005829">
    <property type="term" value="C:cytosol"/>
    <property type="evidence" value="ECO:0007669"/>
    <property type="project" value="TreeGrafter"/>
</dbReference>
<evidence type="ECO:0000259" key="3">
    <source>
        <dbReference type="Pfam" id="PF03358"/>
    </source>
</evidence>
<gene>
    <name evidence="4" type="ORF">EHS89_02205</name>
</gene>
<evidence type="ECO:0000256" key="2">
    <source>
        <dbReference type="ARBA" id="ARBA00022643"/>
    </source>
</evidence>
<dbReference type="Pfam" id="PF03358">
    <property type="entry name" value="FMN_red"/>
    <property type="match status" value="1"/>
</dbReference>
<sequence length="193" mass="21000">MKILALAGSTRQESFNRLLLKVSVEGARQAGAEVTLVDLTEYEMPLFDQDLEYREGVPDAAVELKQLLINHQGLLIASPEYNGFPAPLLKNAFDWLSRQQNGHEPPLFAFKGKVASIMSASPGTGGGARGLTMLRILLQNLGVMTMPEQVALGQAAQAFREDGRLHNDEMQLAVGALGSDLFDMLSKQATLFD</sequence>
<dbReference type="InterPro" id="IPR005025">
    <property type="entry name" value="FMN_Rdtase-like_dom"/>
</dbReference>
<dbReference type="SUPFAM" id="SSF52218">
    <property type="entry name" value="Flavoproteins"/>
    <property type="match status" value="1"/>
</dbReference>
<dbReference type="OrthoDB" id="9812295at2"/>
<keyword evidence="2" id="KW-0288">FMN</keyword>
<evidence type="ECO:0000313" key="4">
    <source>
        <dbReference type="EMBL" id="RRD01393.1"/>
    </source>
</evidence>
<proteinExistence type="predicted"/>
<accession>A0A3P1SZ47</accession>
<dbReference type="AlphaFoldDB" id="A0A3P1SZ47"/>
<dbReference type="PANTHER" id="PTHR30543:SF21">
    <property type="entry name" value="NAD(P)H-DEPENDENT FMN REDUCTASE LOT6"/>
    <property type="match status" value="1"/>
</dbReference>
<dbReference type="InterPro" id="IPR029039">
    <property type="entry name" value="Flavoprotein-like_sf"/>
</dbReference>
<comment type="cofactor">
    <cofactor evidence="1">
        <name>FMN</name>
        <dbReference type="ChEBI" id="CHEBI:58210"/>
    </cofactor>
</comment>
<dbReference type="GO" id="GO:0016491">
    <property type="term" value="F:oxidoreductase activity"/>
    <property type="evidence" value="ECO:0007669"/>
    <property type="project" value="InterPro"/>
</dbReference>
<dbReference type="GO" id="GO:0010181">
    <property type="term" value="F:FMN binding"/>
    <property type="evidence" value="ECO:0007669"/>
    <property type="project" value="TreeGrafter"/>
</dbReference>
<dbReference type="InterPro" id="IPR050712">
    <property type="entry name" value="NAD(P)H-dep_reductase"/>
</dbReference>
<evidence type="ECO:0000256" key="1">
    <source>
        <dbReference type="ARBA" id="ARBA00001917"/>
    </source>
</evidence>
<dbReference type="PANTHER" id="PTHR30543">
    <property type="entry name" value="CHROMATE REDUCTASE"/>
    <property type="match status" value="1"/>
</dbReference>
<reference evidence="4 5" key="1">
    <citation type="submission" date="2018-11" db="EMBL/GenBank/DDBJ databases">
        <title>The draft genome sequence of Amphritea balenae JAMM 1525T.</title>
        <authorList>
            <person name="Fang Z."/>
            <person name="Zhang Y."/>
            <person name="Han X."/>
        </authorList>
    </citation>
    <scope>NUCLEOTIDE SEQUENCE [LARGE SCALE GENOMIC DNA]</scope>
    <source>
        <strain evidence="4 5">JAMM 1525</strain>
    </source>
</reference>
<keyword evidence="2" id="KW-0285">Flavoprotein</keyword>
<feature type="domain" description="NADPH-dependent FMN reductase-like" evidence="3">
    <location>
        <begin position="1"/>
        <end position="156"/>
    </location>
</feature>